<dbReference type="Gene3D" id="2.60.120.10">
    <property type="entry name" value="Jelly Rolls"/>
    <property type="match status" value="2"/>
</dbReference>
<dbReference type="CDD" id="cd02247">
    <property type="entry name" value="cupin_pirin_C"/>
    <property type="match status" value="1"/>
</dbReference>
<dbReference type="PANTHER" id="PTHR13903">
    <property type="entry name" value="PIRIN-RELATED"/>
    <property type="match status" value="1"/>
</dbReference>
<keyword evidence="6" id="KW-1185">Reference proteome</keyword>
<dbReference type="PIRSF" id="PIRSF006232">
    <property type="entry name" value="Pirin"/>
    <property type="match status" value="1"/>
</dbReference>
<dbReference type="PANTHER" id="PTHR13903:SF8">
    <property type="entry name" value="PIRIN"/>
    <property type="match status" value="1"/>
</dbReference>
<name>A0ABW3C2M0_SPHXN</name>
<evidence type="ECO:0000259" key="4">
    <source>
        <dbReference type="Pfam" id="PF05726"/>
    </source>
</evidence>
<dbReference type="SUPFAM" id="SSF51182">
    <property type="entry name" value="RmlC-like cupins"/>
    <property type="match status" value="1"/>
</dbReference>
<gene>
    <name evidence="5" type="ORF">ACFQ00_05490</name>
</gene>
<dbReference type="RefSeq" id="WP_381487344.1">
    <property type="nucleotide sequence ID" value="NZ_JBHTIK010000002.1"/>
</dbReference>
<organism evidence="5 6">
    <name type="scientific">Sphingosinicella xenopeptidilytica</name>
    <dbReference type="NCBI Taxonomy" id="364098"/>
    <lineage>
        <taxon>Bacteria</taxon>
        <taxon>Pseudomonadati</taxon>
        <taxon>Pseudomonadota</taxon>
        <taxon>Alphaproteobacteria</taxon>
        <taxon>Sphingomonadales</taxon>
        <taxon>Sphingosinicellaceae</taxon>
        <taxon>Sphingosinicella</taxon>
    </lineage>
</organism>
<evidence type="ECO:0000256" key="2">
    <source>
        <dbReference type="RuleBase" id="RU003457"/>
    </source>
</evidence>
<proteinExistence type="inferred from homology"/>
<feature type="domain" description="Pirin N-terminal" evidence="3">
    <location>
        <begin position="19"/>
        <end position="122"/>
    </location>
</feature>
<dbReference type="InterPro" id="IPR003829">
    <property type="entry name" value="Pirin_N_dom"/>
</dbReference>
<feature type="domain" description="Pirin C-terminal" evidence="4">
    <location>
        <begin position="175"/>
        <end position="274"/>
    </location>
</feature>
<dbReference type="Proteomes" id="UP001597124">
    <property type="component" value="Unassembled WGS sequence"/>
</dbReference>
<evidence type="ECO:0000313" key="5">
    <source>
        <dbReference type="EMBL" id="MFD0847772.1"/>
    </source>
</evidence>
<dbReference type="Pfam" id="PF05726">
    <property type="entry name" value="Pirin_C"/>
    <property type="match status" value="1"/>
</dbReference>
<dbReference type="InterPro" id="IPR011051">
    <property type="entry name" value="RmlC_Cupin_sf"/>
</dbReference>
<protein>
    <submittedName>
        <fullName evidence="5">Pirin family protein</fullName>
    </submittedName>
</protein>
<evidence type="ECO:0000313" key="6">
    <source>
        <dbReference type="Proteomes" id="UP001597124"/>
    </source>
</evidence>
<dbReference type="InterPro" id="IPR008778">
    <property type="entry name" value="Pirin_C_dom"/>
</dbReference>
<evidence type="ECO:0000259" key="3">
    <source>
        <dbReference type="Pfam" id="PF02678"/>
    </source>
</evidence>
<accession>A0ABW3C2M0</accession>
<evidence type="ECO:0000256" key="1">
    <source>
        <dbReference type="ARBA" id="ARBA00008416"/>
    </source>
</evidence>
<comment type="similarity">
    <text evidence="1 2">Belongs to the pirin family.</text>
</comment>
<dbReference type="InterPro" id="IPR012093">
    <property type="entry name" value="Pirin"/>
</dbReference>
<reference evidence="6" key="1">
    <citation type="journal article" date="2019" name="Int. J. Syst. Evol. Microbiol.">
        <title>The Global Catalogue of Microorganisms (GCM) 10K type strain sequencing project: providing services to taxonomists for standard genome sequencing and annotation.</title>
        <authorList>
            <consortium name="The Broad Institute Genomics Platform"/>
            <consortium name="The Broad Institute Genome Sequencing Center for Infectious Disease"/>
            <person name="Wu L."/>
            <person name="Ma J."/>
        </authorList>
    </citation>
    <scope>NUCLEOTIDE SEQUENCE [LARGE SCALE GENOMIC DNA]</scope>
    <source>
        <strain evidence="6">CCUG 52537</strain>
    </source>
</reference>
<comment type="caution">
    <text evidence="5">The sequence shown here is derived from an EMBL/GenBank/DDBJ whole genome shotgun (WGS) entry which is preliminary data.</text>
</comment>
<dbReference type="InterPro" id="IPR014710">
    <property type="entry name" value="RmlC-like_jellyroll"/>
</dbReference>
<dbReference type="EMBL" id="JBHTIK010000002">
    <property type="protein sequence ID" value="MFD0847772.1"/>
    <property type="molecule type" value="Genomic_DNA"/>
</dbReference>
<dbReference type="CDD" id="cd02909">
    <property type="entry name" value="cupin_pirin_N"/>
    <property type="match status" value="1"/>
</dbReference>
<sequence>MILRRIEGRRRDLGGGFVVRRVLPVAGQRMVGPFIFWDHFGPVDYAPGERFDVRPHPHINLATVTYLFEGEIFHRDCLGSAQAIRPGAVNWMTAGRGITHSERTSPEVQAAGQRMEGIQAWVALPKTHEEVEPSFVHHPADTLPVIERDGARLTVIAGTAYGKQSPVGVVWPTFYVDVDAKAGATIDVSTEHEERAIYVASGRIALTGGEVAEEATMLVLEPGATVEWTAETDARVLMLGGKAMDGPREIWWNFVSSRPGRINQAIEDWEADRFAHIPGDDDERIPLPNDPRPKT</sequence>
<dbReference type="Pfam" id="PF02678">
    <property type="entry name" value="Pirin"/>
    <property type="match status" value="1"/>
</dbReference>